<reference evidence="1" key="2">
    <citation type="submission" date="2014-05" db="EMBL/GenBank/DDBJ databases">
        <title>The genome and life-stage specific transcriptomes of Globodera pallida elucidate key aspects of plant parasitism by a cyst nematode.</title>
        <authorList>
            <person name="Cotton J.A."/>
            <person name="Lilley C.J."/>
            <person name="Jones L.M."/>
            <person name="Kikuchi T."/>
            <person name="Reid A.J."/>
            <person name="Thorpe P."/>
            <person name="Tsai I.J."/>
            <person name="Beasley H."/>
            <person name="Blok V."/>
            <person name="Cock P.J.A."/>
            <person name="Van den Akker S.E."/>
            <person name="Holroyd N."/>
            <person name="Hunt M."/>
            <person name="Mantelin S."/>
            <person name="Naghra H."/>
            <person name="Pain A."/>
            <person name="Palomares-Rius J.E."/>
            <person name="Zarowiecki M."/>
            <person name="Berriman M."/>
            <person name="Jones J.T."/>
            <person name="Urwin P.E."/>
        </authorList>
    </citation>
    <scope>NUCLEOTIDE SEQUENCE [LARGE SCALE GENOMIC DNA]</scope>
    <source>
        <strain evidence="1">Lindley</strain>
    </source>
</reference>
<reference evidence="1" key="1">
    <citation type="submission" date="2013-12" db="EMBL/GenBank/DDBJ databases">
        <authorList>
            <person name="Aslett M."/>
        </authorList>
    </citation>
    <scope>NUCLEOTIDE SEQUENCE [LARGE SCALE GENOMIC DNA]</scope>
    <source>
        <strain evidence="1">Lindley</strain>
    </source>
</reference>
<organism evidence="1 2">
    <name type="scientific">Globodera pallida</name>
    <name type="common">Potato cyst nematode worm</name>
    <name type="synonym">Heterodera pallida</name>
    <dbReference type="NCBI Taxonomy" id="36090"/>
    <lineage>
        <taxon>Eukaryota</taxon>
        <taxon>Metazoa</taxon>
        <taxon>Ecdysozoa</taxon>
        <taxon>Nematoda</taxon>
        <taxon>Chromadorea</taxon>
        <taxon>Rhabditida</taxon>
        <taxon>Tylenchina</taxon>
        <taxon>Tylenchomorpha</taxon>
        <taxon>Tylenchoidea</taxon>
        <taxon>Heteroderidae</taxon>
        <taxon>Heteroderinae</taxon>
        <taxon>Globodera</taxon>
    </lineage>
</organism>
<keyword evidence="1" id="KW-1185">Reference proteome</keyword>
<reference evidence="2" key="3">
    <citation type="submission" date="2016-06" db="UniProtKB">
        <authorList>
            <consortium name="WormBaseParasite"/>
        </authorList>
    </citation>
    <scope>IDENTIFICATION</scope>
</reference>
<accession>A0A183BYB7</accession>
<dbReference type="Proteomes" id="UP000050741">
    <property type="component" value="Unassembled WGS sequence"/>
</dbReference>
<name>A0A183BYB7_GLOPA</name>
<dbReference type="WBParaSite" id="GPLIN_000560700">
    <property type="protein sequence ID" value="GPLIN_000560700"/>
    <property type="gene ID" value="GPLIN_000560700"/>
</dbReference>
<sequence length="142" mass="16356">MKKLRVSQSKVLATLKPTEVEKLKEVVKHNSTMSLVEQEKLLRGFSAKMGVNVTLIKLRSEADSNLETLAKERQRNMTNEAKEADKHLMMLLMDKTVGTEQKLTKIEQLVKKLPVKTREETDTNDLQKMQVEIKQYLAVIIY</sequence>
<protein>
    <submittedName>
        <fullName evidence="2">Uncharacterized protein</fullName>
    </submittedName>
</protein>
<dbReference type="AlphaFoldDB" id="A0A183BYB7"/>
<evidence type="ECO:0000313" key="2">
    <source>
        <dbReference type="WBParaSite" id="GPLIN_000560700"/>
    </source>
</evidence>
<proteinExistence type="predicted"/>
<evidence type="ECO:0000313" key="1">
    <source>
        <dbReference type="Proteomes" id="UP000050741"/>
    </source>
</evidence>